<accession>A0A2I0CUV9</accession>
<dbReference type="RefSeq" id="WP_101192345.1">
    <property type="nucleotide sequence ID" value="NZ_JAYRKZ010000010.1"/>
</dbReference>
<name>A0A2I0CUV9_9PSED</name>
<comment type="caution">
    <text evidence="1">The sequence shown here is derived from an EMBL/GenBank/DDBJ whole genome shotgun (WGS) entry which is preliminary data.</text>
</comment>
<dbReference type="Proteomes" id="UP000242861">
    <property type="component" value="Unassembled WGS sequence"/>
</dbReference>
<gene>
    <name evidence="1" type="ORF">CW360_00285</name>
</gene>
<dbReference type="EMBL" id="PIYS01000001">
    <property type="protein sequence ID" value="PKF73355.1"/>
    <property type="molecule type" value="Genomic_DNA"/>
</dbReference>
<evidence type="ECO:0000313" key="1">
    <source>
        <dbReference type="EMBL" id="PKF73355.1"/>
    </source>
</evidence>
<reference evidence="2" key="1">
    <citation type="submission" date="2017-12" db="EMBL/GenBank/DDBJ databases">
        <authorList>
            <person name="Yu X.-Y."/>
        </authorList>
    </citation>
    <scope>NUCLEOTIDE SEQUENCE [LARGE SCALE GENOMIC DNA]</scope>
    <source>
        <strain evidence="2">ZYSR67-Z</strain>
    </source>
</reference>
<protein>
    <submittedName>
        <fullName evidence="1">Uncharacterized protein</fullName>
    </submittedName>
</protein>
<evidence type="ECO:0000313" key="2">
    <source>
        <dbReference type="Proteomes" id="UP000242861"/>
    </source>
</evidence>
<dbReference type="AlphaFoldDB" id="A0A2I0CUV9"/>
<organism evidence="1 2">
    <name type="scientific">Pseudomonas fluvialis</name>
    <dbReference type="NCBI Taxonomy" id="1793966"/>
    <lineage>
        <taxon>Bacteria</taxon>
        <taxon>Pseudomonadati</taxon>
        <taxon>Pseudomonadota</taxon>
        <taxon>Gammaproteobacteria</taxon>
        <taxon>Pseudomonadales</taxon>
        <taxon>Pseudomonadaceae</taxon>
        <taxon>Pseudomonas</taxon>
    </lineage>
</organism>
<sequence>MLRQLFACDFYVQIMPDAFQLTLLEPPYPQLQVQANPGFTSSRLLVGQFSQASRCLREALGQLPGKGWVKRSPRLLLHPMALCEGGLSEVEERLLRELGLSAGAHQVRLHLGNPLSAEQAQALLRQAA</sequence>
<proteinExistence type="predicted"/>